<evidence type="ECO:0008006" key="4">
    <source>
        <dbReference type="Google" id="ProtNLM"/>
    </source>
</evidence>
<sequence>MATELTSFTKFQKRVDQIVLDLKGSAAGPGRVGQDRMTRQQLGGGDGAFVEASDLFSSYEKVITELEKLSKVLSDSIEGMGIAVLASHKGYEQLDADVRERMAAIARKTEEHYGGEYIPVPDDEQSKPGGDGGTEQEPKQKPSGGGVEGRI</sequence>
<organism evidence="2 3">
    <name type="scientific">Streptomyces pactum</name>
    <dbReference type="NCBI Taxonomy" id="68249"/>
    <lineage>
        <taxon>Bacteria</taxon>
        <taxon>Bacillati</taxon>
        <taxon>Actinomycetota</taxon>
        <taxon>Actinomycetes</taxon>
        <taxon>Kitasatosporales</taxon>
        <taxon>Streptomycetaceae</taxon>
        <taxon>Streptomyces</taxon>
    </lineage>
</organism>
<evidence type="ECO:0000313" key="2">
    <source>
        <dbReference type="EMBL" id="MBH5335596.1"/>
    </source>
</evidence>
<feature type="region of interest" description="Disordered" evidence="1">
    <location>
        <begin position="109"/>
        <end position="151"/>
    </location>
</feature>
<comment type="caution">
    <text evidence="2">The sequence shown here is derived from an EMBL/GenBank/DDBJ whole genome shotgun (WGS) entry which is preliminary data.</text>
</comment>
<accession>A0ABS0NKA6</accession>
<reference evidence="2 3" key="1">
    <citation type="submission" date="2020-09" db="EMBL/GenBank/DDBJ databases">
        <title>Biosynthesis of the nuclear factor of activated T cells inhibitor NFAT-133 and its congeners in Streptomyces pactum.</title>
        <authorList>
            <person name="Zhou W."/>
            <person name="Posri P."/>
            <person name="Abugrain M.E."/>
            <person name="Weisberg A.J."/>
            <person name="Chang J.H."/>
            <person name="Mahmud T."/>
        </authorList>
    </citation>
    <scope>NUCLEOTIDE SEQUENCE [LARGE SCALE GENOMIC DNA]</scope>
    <source>
        <strain evidence="2 3">ATCC 27456</strain>
    </source>
</reference>
<dbReference type="EMBL" id="JACYXC010000001">
    <property type="protein sequence ID" value="MBH5335596.1"/>
    <property type="molecule type" value="Genomic_DNA"/>
</dbReference>
<evidence type="ECO:0000256" key="1">
    <source>
        <dbReference type="SAM" id="MobiDB-lite"/>
    </source>
</evidence>
<gene>
    <name evidence="2" type="ORF">IHE55_12620</name>
</gene>
<keyword evidence="3" id="KW-1185">Reference proteome</keyword>
<evidence type="ECO:0000313" key="3">
    <source>
        <dbReference type="Proteomes" id="UP000807371"/>
    </source>
</evidence>
<name>A0ABS0NKA6_9ACTN</name>
<protein>
    <recommendedName>
        <fullName evidence="4">Conjugal transfer protein TraB</fullName>
    </recommendedName>
</protein>
<proteinExistence type="predicted"/>
<dbReference type="Proteomes" id="UP000807371">
    <property type="component" value="Unassembled WGS sequence"/>
</dbReference>